<evidence type="ECO:0000313" key="4">
    <source>
        <dbReference type="Proteomes" id="UP000053424"/>
    </source>
</evidence>
<organism evidence="3 4">
    <name type="scientific">Hebeloma cylindrosporum</name>
    <dbReference type="NCBI Taxonomy" id="76867"/>
    <lineage>
        <taxon>Eukaryota</taxon>
        <taxon>Fungi</taxon>
        <taxon>Dikarya</taxon>
        <taxon>Basidiomycota</taxon>
        <taxon>Agaricomycotina</taxon>
        <taxon>Agaricomycetes</taxon>
        <taxon>Agaricomycetidae</taxon>
        <taxon>Agaricales</taxon>
        <taxon>Agaricineae</taxon>
        <taxon>Hymenogastraceae</taxon>
        <taxon>Hebeloma</taxon>
    </lineage>
</organism>
<feature type="region of interest" description="Disordered" evidence="2">
    <location>
        <begin position="292"/>
        <end position="311"/>
    </location>
</feature>
<feature type="region of interest" description="Disordered" evidence="2">
    <location>
        <begin position="109"/>
        <end position="228"/>
    </location>
</feature>
<feature type="compositionally biased region" description="Polar residues" evidence="2">
    <location>
        <begin position="132"/>
        <end position="153"/>
    </location>
</feature>
<reference evidence="3 4" key="1">
    <citation type="submission" date="2014-04" db="EMBL/GenBank/DDBJ databases">
        <authorList>
            <consortium name="DOE Joint Genome Institute"/>
            <person name="Kuo A."/>
            <person name="Gay G."/>
            <person name="Dore J."/>
            <person name="Kohler A."/>
            <person name="Nagy L.G."/>
            <person name="Floudas D."/>
            <person name="Copeland A."/>
            <person name="Barry K.W."/>
            <person name="Cichocki N."/>
            <person name="Veneault-Fourrey C."/>
            <person name="LaButti K."/>
            <person name="Lindquist E.A."/>
            <person name="Lipzen A."/>
            <person name="Lundell T."/>
            <person name="Morin E."/>
            <person name="Murat C."/>
            <person name="Sun H."/>
            <person name="Tunlid A."/>
            <person name="Henrissat B."/>
            <person name="Grigoriev I.V."/>
            <person name="Hibbett D.S."/>
            <person name="Martin F."/>
            <person name="Nordberg H.P."/>
            <person name="Cantor M.N."/>
            <person name="Hua S.X."/>
        </authorList>
    </citation>
    <scope>NUCLEOTIDE SEQUENCE [LARGE SCALE GENOMIC DNA]</scope>
    <source>
        <strain evidence="4">h7</strain>
    </source>
</reference>
<dbReference type="Proteomes" id="UP000053424">
    <property type="component" value="Unassembled WGS sequence"/>
</dbReference>
<dbReference type="PANTHER" id="PTHR28241:SF1">
    <property type="entry name" value="MITOCHONDRIAL IMPORT PROTEIN 1"/>
    <property type="match status" value="1"/>
</dbReference>
<dbReference type="EMBL" id="KN831784">
    <property type="protein sequence ID" value="KIM39780.1"/>
    <property type="molecule type" value="Genomic_DNA"/>
</dbReference>
<evidence type="ECO:0000256" key="2">
    <source>
        <dbReference type="SAM" id="MobiDB-lite"/>
    </source>
</evidence>
<name>A0A0C3BSX4_HEBCY</name>
<dbReference type="GO" id="GO:0005741">
    <property type="term" value="C:mitochondrial outer membrane"/>
    <property type="evidence" value="ECO:0007669"/>
    <property type="project" value="InterPro"/>
</dbReference>
<sequence length="311" mass="33941">MSTHLTNDSVDILEAALDQAFIPPPRPDPVPQEAFSDEEQKVAAEEVSVIQRELVLEDTTSAASDDSWKIEYEAQVQSWRAQSAEAREKAEKERLKWESIRAIEREEIARRKALGIPDEPAPSITQPPVEENWQSASVHTSTSGLAAATSQSAHLELDSDLLSPSSTRPGPPTGLPHTHSRPDTVTDESQKWEDVPSITSSFPSMSFPDHIETPPSSRPQPTPQQAPTSATLAIFDDSLSTRTRLLALVSSLAVNLLIPFVNGVMLGFGEIVAKDVIMGWLGWKPSGPGSSVTNVGLRGSAREHRQKNTFR</sequence>
<evidence type="ECO:0000313" key="3">
    <source>
        <dbReference type="EMBL" id="KIM39780.1"/>
    </source>
</evidence>
<keyword evidence="4" id="KW-1185">Reference proteome</keyword>
<dbReference type="Pfam" id="PF08219">
    <property type="entry name" value="TOM13"/>
    <property type="match status" value="1"/>
</dbReference>
<dbReference type="HOGENOM" id="CLU_078285_0_0_1"/>
<dbReference type="InterPro" id="IPR013262">
    <property type="entry name" value="OMP_MIM1/TOM13_mt"/>
</dbReference>
<dbReference type="GO" id="GO:0070096">
    <property type="term" value="P:mitochondrial outer membrane translocase complex assembly"/>
    <property type="evidence" value="ECO:0007669"/>
    <property type="project" value="TreeGrafter"/>
</dbReference>
<feature type="region of interest" description="Disordered" evidence="2">
    <location>
        <begin position="21"/>
        <end position="41"/>
    </location>
</feature>
<dbReference type="GO" id="GO:0045040">
    <property type="term" value="P:protein insertion into mitochondrial outer membrane"/>
    <property type="evidence" value="ECO:0007669"/>
    <property type="project" value="TreeGrafter"/>
</dbReference>
<feature type="compositionally biased region" description="Basic and acidic residues" evidence="2">
    <location>
        <begin position="180"/>
        <end position="194"/>
    </location>
</feature>
<protein>
    <submittedName>
        <fullName evidence="3">Uncharacterized protein</fullName>
    </submittedName>
</protein>
<proteinExistence type="predicted"/>
<dbReference type="STRING" id="686832.A0A0C3BSX4"/>
<evidence type="ECO:0000256" key="1">
    <source>
        <dbReference type="SAM" id="Coils"/>
    </source>
</evidence>
<dbReference type="OrthoDB" id="5529571at2759"/>
<dbReference type="AlphaFoldDB" id="A0A0C3BSX4"/>
<accession>A0A0C3BSX4</accession>
<feature type="coiled-coil region" evidence="1">
    <location>
        <begin position="69"/>
        <end position="96"/>
    </location>
</feature>
<gene>
    <name evidence="3" type="ORF">M413DRAFT_183269</name>
</gene>
<reference evidence="4" key="2">
    <citation type="submission" date="2015-01" db="EMBL/GenBank/DDBJ databases">
        <title>Evolutionary Origins and Diversification of the Mycorrhizal Mutualists.</title>
        <authorList>
            <consortium name="DOE Joint Genome Institute"/>
            <consortium name="Mycorrhizal Genomics Consortium"/>
            <person name="Kohler A."/>
            <person name="Kuo A."/>
            <person name="Nagy L.G."/>
            <person name="Floudas D."/>
            <person name="Copeland A."/>
            <person name="Barry K.W."/>
            <person name="Cichocki N."/>
            <person name="Veneault-Fourrey C."/>
            <person name="LaButti K."/>
            <person name="Lindquist E.A."/>
            <person name="Lipzen A."/>
            <person name="Lundell T."/>
            <person name="Morin E."/>
            <person name="Murat C."/>
            <person name="Riley R."/>
            <person name="Ohm R."/>
            <person name="Sun H."/>
            <person name="Tunlid A."/>
            <person name="Henrissat B."/>
            <person name="Grigoriev I.V."/>
            <person name="Hibbett D.S."/>
            <person name="Martin F."/>
        </authorList>
    </citation>
    <scope>NUCLEOTIDE SEQUENCE [LARGE SCALE GENOMIC DNA]</scope>
    <source>
        <strain evidence="4">h7</strain>
    </source>
</reference>
<keyword evidence="1" id="KW-0175">Coiled coil</keyword>
<dbReference type="PANTHER" id="PTHR28241">
    <property type="entry name" value="MITOCHONDRIAL IMPORT PROTEIN 1"/>
    <property type="match status" value="1"/>
</dbReference>